<reference evidence="8 9" key="1">
    <citation type="submission" date="2020-04" db="EMBL/GenBank/DDBJ databases">
        <title>FDA dAtabase for Regulatory Grade micrObial Sequences (FDA-ARGOS): Supporting development and validation of Infectious Disease Dx tests.</title>
        <authorList>
            <person name="Sciortino C."/>
            <person name="Tallon L."/>
            <person name="Sadzewicz L."/>
            <person name="Vavikolanu K."/>
            <person name="Mehta A."/>
            <person name="Aluvathingal J."/>
            <person name="Nadendla S."/>
            <person name="Nandy P."/>
            <person name="Geyer C."/>
            <person name="Yan Y."/>
            <person name="Sichtig H."/>
        </authorList>
    </citation>
    <scope>NUCLEOTIDE SEQUENCE [LARGE SCALE GENOMIC DNA]</scope>
    <source>
        <strain evidence="8 9">FDAARGOS_633</strain>
    </source>
</reference>
<dbReference type="InterPro" id="IPR005467">
    <property type="entry name" value="His_kinase_dom"/>
</dbReference>
<gene>
    <name evidence="8" type="ORF">FOB41_09310</name>
</gene>
<dbReference type="InterPro" id="IPR004358">
    <property type="entry name" value="Sig_transdc_His_kin-like_C"/>
</dbReference>
<dbReference type="SUPFAM" id="SSF55874">
    <property type="entry name" value="ATPase domain of HSP90 chaperone/DNA topoisomerase II/histidine kinase"/>
    <property type="match status" value="2"/>
</dbReference>
<dbReference type="InterPro" id="IPR003594">
    <property type="entry name" value="HATPase_dom"/>
</dbReference>
<dbReference type="RefSeq" id="WP_136883170.1">
    <property type="nucleotide sequence ID" value="NZ_CP050898.1"/>
</dbReference>
<sequence>MTDDGTFSIRPAGRHILTIGRDLIQDPYAAVVELVKNAFDADSEYVLLEFNADAEAGKYTIVVSDGGHGMSRSDVVNRWLVPSTSDKLHRRTSPNGRILQGRKGVGRFAASILGDDLLLETTNKSGEKTSVFIQWDVFEQADYLDEVDLLIDTENVSQTPGTILTMQGSREGLEEWNDAQFKRLKYELRKLTPPTAAISGIEVKQEKFDIRLKISGFAGVPDADETIDSFPILEFYDYMVSGHVDERGIGKLRYSTQKIDNASSEEFDVDFSDLYEKTCGSLKFDIRVYDRDKDDIDQIIRRGLKDREGNYIGNLAARQLLNLNNGIGVYRNGFRIRPLGDAQYDWLKLNQQRIQNPSRKIGSNQVIGFVHIESEEKSGLVEKSARDGLKENAAYNRLIEITQSVIEQLERRRFALRRSLELGKPKSRVEKQISQLFTNDHVKVDIVTRLERSGIDAKVTREISDILSRDMAEKNKAAESIRQTVAVYQGQATLGKIVNVVLHEGRRPLNFFKNQVPNLDYWARVFNESPTSENLSKILPIANELGHNAKVFVELFSRLDPLAAGKRAESHLFKLASTLDGALKVFETTMSDLGIEAALEGPSDFEFLGWREDFYAIFTNLIDNSTYWLREKKVALPKITIRFEIEEGKLAHIDYRDNGPGIDKALIETEVIFDPEFSTKTDGTGLGLAIAGEAAARNGLELKVLESADGAYFRLQPVSGGEL</sequence>
<dbReference type="GO" id="GO:0004673">
    <property type="term" value="F:protein histidine kinase activity"/>
    <property type="evidence" value="ECO:0007669"/>
    <property type="project" value="UniProtKB-EC"/>
</dbReference>
<evidence type="ECO:0000256" key="6">
    <source>
        <dbReference type="ARBA" id="ARBA00022840"/>
    </source>
</evidence>
<dbReference type="PRINTS" id="PR00344">
    <property type="entry name" value="BCTRLSENSOR"/>
</dbReference>
<protein>
    <recommendedName>
        <fullName evidence="2">histidine kinase</fullName>
        <ecNumber evidence="2">2.7.13.3</ecNumber>
    </recommendedName>
</protein>
<keyword evidence="4" id="KW-0547">Nucleotide-binding</keyword>
<evidence type="ECO:0000313" key="8">
    <source>
        <dbReference type="EMBL" id="QIX21320.1"/>
    </source>
</evidence>
<dbReference type="PANTHER" id="PTHR44936">
    <property type="entry name" value="SENSOR PROTEIN CREC"/>
    <property type="match status" value="1"/>
</dbReference>
<organism evidence="8 9">
    <name type="scientific">Agrobacterium pusense</name>
    <dbReference type="NCBI Taxonomy" id="648995"/>
    <lineage>
        <taxon>Bacteria</taxon>
        <taxon>Pseudomonadati</taxon>
        <taxon>Pseudomonadota</taxon>
        <taxon>Alphaproteobacteria</taxon>
        <taxon>Hyphomicrobiales</taxon>
        <taxon>Rhizobiaceae</taxon>
        <taxon>Rhizobium/Agrobacterium group</taxon>
        <taxon>Agrobacterium</taxon>
    </lineage>
</organism>
<evidence type="ECO:0000256" key="4">
    <source>
        <dbReference type="ARBA" id="ARBA00022741"/>
    </source>
</evidence>
<evidence type="ECO:0000256" key="1">
    <source>
        <dbReference type="ARBA" id="ARBA00000085"/>
    </source>
</evidence>
<dbReference type="Gene3D" id="3.30.565.10">
    <property type="entry name" value="Histidine kinase-like ATPase, C-terminal domain"/>
    <property type="match status" value="2"/>
</dbReference>
<keyword evidence="5 8" id="KW-0418">Kinase</keyword>
<keyword evidence="3" id="KW-0808">Transferase</keyword>
<evidence type="ECO:0000256" key="2">
    <source>
        <dbReference type="ARBA" id="ARBA00012438"/>
    </source>
</evidence>
<dbReference type="Proteomes" id="UP000500870">
    <property type="component" value="Chromosome 1"/>
</dbReference>
<dbReference type="PROSITE" id="PS50109">
    <property type="entry name" value="HIS_KIN"/>
    <property type="match status" value="1"/>
</dbReference>
<evidence type="ECO:0000256" key="3">
    <source>
        <dbReference type="ARBA" id="ARBA00022679"/>
    </source>
</evidence>
<evidence type="ECO:0000313" key="9">
    <source>
        <dbReference type="Proteomes" id="UP000500870"/>
    </source>
</evidence>
<name>A0A6H0ZNF6_9HYPH</name>
<dbReference type="Pfam" id="PF02518">
    <property type="entry name" value="HATPase_c"/>
    <property type="match status" value="1"/>
</dbReference>
<dbReference type="InterPro" id="IPR036890">
    <property type="entry name" value="HATPase_C_sf"/>
</dbReference>
<dbReference type="AlphaFoldDB" id="A0A6H0ZNF6"/>
<dbReference type="SMART" id="SM00387">
    <property type="entry name" value="HATPase_c"/>
    <property type="match status" value="1"/>
</dbReference>
<dbReference type="EC" id="2.7.13.3" evidence="2"/>
<keyword evidence="6" id="KW-0067">ATP-binding</keyword>
<dbReference type="InterPro" id="IPR050980">
    <property type="entry name" value="2C_sensor_his_kinase"/>
</dbReference>
<evidence type="ECO:0000256" key="5">
    <source>
        <dbReference type="ARBA" id="ARBA00022777"/>
    </source>
</evidence>
<dbReference type="EMBL" id="CP050898">
    <property type="protein sequence ID" value="QIX21320.1"/>
    <property type="molecule type" value="Genomic_DNA"/>
</dbReference>
<proteinExistence type="predicted"/>
<feature type="domain" description="Histidine kinase" evidence="7">
    <location>
        <begin position="500"/>
        <end position="716"/>
    </location>
</feature>
<dbReference type="PANTHER" id="PTHR44936:SF10">
    <property type="entry name" value="SENSOR PROTEIN RSTB"/>
    <property type="match status" value="1"/>
</dbReference>
<evidence type="ECO:0000259" key="7">
    <source>
        <dbReference type="PROSITE" id="PS50109"/>
    </source>
</evidence>
<accession>A0A6H0ZNF6</accession>
<comment type="catalytic activity">
    <reaction evidence="1">
        <text>ATP + protein L-histidine = ADP + protein N-phospho-L-histidine.</text>
        <dbReference type="EC" id="2.7.13.3"/>
    </reaction>
</comment>
<dbReference type="GO" id="GO:0005524">
    <property type="term" value="F:ATP binding"/>
    <property type="evidence" value="ECO:0007669"/>
    <property type="project" value="UniProtKB-KW"/>
</dbReference>
<dbReference type="Pfam" id="PF13589">
    <property type="entry name" value="HATPase_c_3"/>
    <property type="match status" value="1"/>
</dbReference>